<dbReference type="AlphaFoldDB" id="A5B064"/>
<name>A5B064_VITVI</name>
<sequence>MKDFGDKSLHPIDDANSTNGSPIRVSNQNNSFDQSNSFTSSFSVAMSVMATSTIYMEEQLAKMARVIAKLTKTIKEKDLQIDSFVNKVETQVQNTVESSQGLTLLLGITSPRNAPPMSKSVQVGRQTVEFASVALLSVQQLQDMITNIIIA</sequence>
<evidence type="ECO:0008006" key="3">
    <source>
        <dbReference type="Google" id="ProtNLM"/>
    </source>
</evidence>
<reference evidence="2" key="1">
    <citation type="journal article" date="2007" name="PLoS ONE">
        <title>The first genome sequence of an elite grapevine cultivar (Pinot noir Vitis vinifera L.): coping with a highly heterozygous genome.</title>
        <authorList>
            <person name="Velasco R."/>
            <person name="Zharkikh A."/>
            <person name="Troggio M."/>
            <person name="Cartwright D.A."/>
            <person name="Cestaro A."/>
            <person name="Pruss D."/>
            <person name="Pindo M."/>
            <person name="FitzGerald L.M."/>
            <person name="Vezzulli S."/>
            <person name="Reid J."/>
            <person name="Malacarne G."/>
            <person name="Iliev D."/>
            <person name="Coppola G."/>
            <person name="Wardell B."/>
            <person name="Micheletti D."/>
            <person name="Macalma T."/>
            <person name="Facci M."/>
            <person name="Mitchell J.T."/>
            <person name="Perazzolli M."/>
            <person name="Eldredge G."/>
            <person name="Gatto P."/>
            <person name="Oyzerski R."/>
            <person name="Moretto M."/>
            <person name="Gutin N."/>
            <person name="Stefanini M."/>
            <person name="Chen Y."/>
            <person name="Segala C."/>
            <person name="Davenport C."/>
            <person name="Dematte L."/>
            <person name="Mraz A."/>
            <person name="Battilana J."/>
            <person name="Stormo K."/>
            <person name="Costa F."/>
            <person name="Tao Q."/>
            <person name="Si-Ammour A."/>
            <person name="Harkins T."/>
            <person name="Lackey A."/>
            <person name="Perbost C."/>
            <person name="Taillon B."/>
            <person name="Stella A."/>
            <person name="Solovyev V."/>
            <person name="Fawcett J.A."/>
            <person name="Sterck L."/>
            <person name="Vandepoele K."/>
            <person name="Grando S.M."/>
            <person name="Toppo S."/>
            <person name="Moser C."/>
            <person name="Lanchbury J."/>
            <person name="Bogden R."/>
            <person name="Skolnick M."/>
            <person name="Sgaramella V."/>
            <person name="Bhatnagar S.K."/>
            <person name="Fontana P."/>
            <person name="Gutin A."/>
            <person name="Van de Peer Y."/>
            <person name="Salamini F."/>
            <person name="Viola R."/>
        </authorList>
    </citation>
    <scope>NUCLEOTIDE SEQUENCE</scope>
</reference>
<feature type="compositionally biased region" description="Basic and acidic residues" evidence="1">
    <location>
        <begin position="1"/>
        <end position="13"/>
    </location>
</feature>
<accession>A5B064</accession>
<protein>
    <recommendedName>
        <fullName evidence="3">Ty3-gypsy retrotransposon protein</fullName>
    </recommendedName>
</protein>
<feature type="region of interest" description="Disordered" evidence="1">
    <location>
        <begin position="1"/>
        <end position="32"/>
    </location>
</feature>
<evidence type="ECO:0000256" key="1">
    <source>
        <dbReference type="SAM" id="MobiDB-lite"/>
    </source>
</evidence>
<proteinExistence type="predicted"/>
<dbReference type="EMBL" id="AM442106">
    <property type="protein sequence ID" value="CAN73989.1"/>
    <property type="molecule type" value="Genomic_DNA"/>
</dbReference>
<evidence type="ECO:0000313" key="2">
    <source>
        <dbReference type="EMBL" id="CAN73989.1"/>
    </source>
</evidence>
<feature type="compositionally biased region" description="Polar residues" evidence="1">
    <location>
        <begin position="15"/>
        <end position="25"/>
    </location>
</feature>
<organism evidence="2">
    <name type="scientific">Vitis vinifera</name>
    <name type="common">Grape</name>
    <dbReference type="NCBI Taxonomy" id="29760"/>
    <lineage>
        <taxon>Eukaryota</taxon>
        <taxon>Viridiplantae</taxon>
        <taxon>Streptophyta</taxon>
        <taxon>Embryophyta</taxon>
        <taxon>Tracheophyta</taxon>
        <taxon>Spermatophyta</taxon>
        <taxon>Magnoliopsida</taxon>
        <taxon>eudicotyledons</taxon>
        <taxon>Gunneridae</taxon>
        <taxon>Pentapetalae</taxon>
        <taxon>rosids</taxon>
        <taxon>Vitales</taxon>
        <taxon>Vitaceae</taxon>
        <taxon>Viteae</taxon>
        <taxon>Vitis</taxon>
    </lineage>
</organism>
<gene>
    <name evidence="2" type="ORF">VITISV_013955</name>
</gene>